<feature type="region of interest" description="Disordered" evidence="1">
    <location>
        <begin position="123"/>
        <end position="143"/>
    </location>
</feature>
<feature type="region of interest" description="Disordered" evidence="1">
    <location>
        <begin position="747"/>
        <end position="818"/>
    </location>
</feature>
<proteinExistence type="predicted"/>
<reference evidence="2 3" key="1">
    <citation type="submission" date="2018-07" db="EMBL/GenBank/DDBJ databases">
        <title>Draft Genome Assemblies for Five Robust Yarrowia lipolytica Strains Exhibiting High Lipid Production and Pentose Sugar Utilization and Sugar Alcohol Secretion from Undetoxified Lignocellulosic Biomass Hydrolysates.</title>
        <authorList>
            <consortium name="DOE Joint Genome Institute"/>
            <person name="Walker C."/>
            <person name="Ryu S."/>
            <person name="Na H."/>
            <person name="Zane M."/>
            <person name="LaButti K."/>
            <person name="Lipzen A."/>
            <person name="Haridas S."/>
            <person name="Barry K."/>
            <person name="Grigoriev I.V."/>
            <person name="Quarterman J."/>
            <person name="Slininger P."/>
            <person name="Dien B."/>
            <person name="Trinh C.T."/>
        </authorList>
    </citation>
    <scope>NUCLEOTIDE SEQUENCE [LARGE SCALE GENOMIC DNA]</scope>
    <source>
        <strain evidence="2 3">YB392</strain>
    </source>
</reference>
<feature type="region of interest" description="Disordered" evidence="1">
    <location>
        <begin position="641"/>
        <end position="668"/>
    </location>
</feature>
<organism evidence="2 3">
    <name type="scientific">Yarrowia lipolytica</name>
    <name type="common">Candida lipolytica</name>
    <dbReference type="NCBI Taxonomy" id="4952"/>
    <lineage>
        <taxon>Eukaryota</taxon>
        <taxon>Fungi</taxon>
        <taxon>Dikarya</taxon>
        <taxon>Ascomycota</taxon>
        <taxon>Saccharomycotina</taxon>
        <taxon>Dipodascomycetes</taxon>
        <taxon>Dipodascales</taxon>
        <taxon>Dipodascales incertae sedis</taxon>
        <taxon>Yarrowia</taxon>
    </lineage>
</organism>
<feature type="compositionally biased region" description="Polar residues" evidence="1">
    <location>
        <begin position="373"/>
        <end position="391"/>
    </location>
</feature>
<dbReference type="VEuPathDB" id="FungiDB:YALI0_E24739g"/>
<feature type="region of interest" description="Disordered" evidence="1">
    <location>
        <begin position="174"/>
        <end position="205"/>
    </location>
</feature>
<feature type="region of interest" description="Disordered" evidence="1">
    <location>
        <begin position="366"/>
        <end position="391"/>
    </location>
</feature>
<feature type="compositionally biased region" description="Low complexity" evidence="1">
    <location>
        <begin position="644"/>
        <end position="654"/>
    </location>
</feature>
<sequence length="845" mass="94590">MGNTNSTLLNREEAEKALFGDVTAPPTTAINPTLKTPPSPALSVEQRYDFNNRLTQLQQLIESDTAPASLKKVPHLTKDQQRILLRKYMHREIFTVHQGPADLPSNPHDVTFKETYLVHRDYKQRSKSAHVPRSEPAIRSPVEEDDIQIICERRLERPGSDSLSEASFTSACSENAYSERDFEPPLSPQRSPDKLDVRPMRRGSTPIPEALLLGQGRGHTQSPIHTQQHHDHVAHLQHHELHVHQHSRGSSAASGDSLNVPKQRGRKQKRSSDPKPDLRPRSKSDGHALAASMVRLTPDEHLLAYPSREASPDRFDGTWGSPVPQQHAQFPHEPHHHSHLAHEIPILPPPMEFERSRARAKELKQKQTDEFVQESNNEPSESLPMSKTMPTITLPSMPSLPTSMSLPKRHSMPVQAPKATASDIFEIPAVPTTPAKEKSEKLSLFKRLAHRRRSMTEKAPPPLLVDEKDLDLTLTIPAIPISARKMTSEPEDSPLVANRLSSITRPKTRPAAQPRAKSMYVPRETPVESPDGAYPFQARGNEMSKHINDLSNAPWSLSNVPQLSPERFVQKRTDTAGSFGSMEELKRTNTVTNGGHILDAGIPPKVPTHRSLTIMSQSSGTSSDDYFSVGSRSPELSYSSVIAHSQQQQGGSSTPSPPHSTDIYTRKCSYRRPKLQTRKTEPAPITVSTVAEVETPPVSPEDDASYEQEIEEEIAARQFMLCGYKKSSTKLQVVNWQKDAFMNSSTTLGDLSHTGTDNSPPSVPPPMPFMMQNKQRQTPRKYHKKGGSDAFSFEEEFAQEQKEQKKEQPRLPEPQVSAAQQTYLDLINNDDMWDDQGNDYFNFCN</sequence>
<accession>A0A371C5J9</accession>
<evidence type="ECO:0000256" key="1">
    <source>
        <dbReference type="SAM" id="MobiDB-lite"/>
    </source>
</evidence>
<feature type="compositionally biased region" description="Polar residues" evidence="1">
    <location>
        <begin position="25"/>
        <end position="34"/>
    </location>
</feature>
<feature type="compositionally biased region" description="Polar residues" evidence="1">
    <location>
        <begin position="248"/>
        <end position="257"/>
    </location>
</feature>
<evidence type="ECO:0000313" key="2">
    <source>
        <dbReference type="EMBL" id="RDW25587.1"/>
    </source>
</evidence>
<dbReference type="EMBL" id="KZ858998">
    <property type="protein sequence ID" value="RDW25587.1"/>
    <property type="molecule type" value="Genomic_DNA"/>
</dbReference>
<feature type="compositionally biased region" description="Polar residues" evidence="1">
    <location>
        <begin position="747"/>
        <end position="758"/>
    </location>
</feature>
<feature type="compositionally biased region" description="Basic and acidic residues" evidence="1">
    <location>
        <begin position="270"/>
        <end position="286"/>
    </location>
</feature>
<protein>
    <submittedName>
        <fullName evidence="2">Uncharacterized protein</fullName>
    </submittedName>
</protein>
<dbReference type="Proteomes" id="UP000256601">
    <property type="component" value="Unassembled WGS sequence"/>
</dbReference>
<feature type="region of interest" description="Disordered" evidence="1">
    <location>
        <begin position="20"/>
        <end position="41"/>
    </location>
</feature>
<gene>
    <name evidence="2" type="ORF">B0I71DRAFT_132307</name>
</gene>
<dbReference type="AlphaFoldDB" id="A0A371C5J9"/>
<feature type="region of interest" description="Disordered" evidence="1">
    <location>
        <begin position="505"/>
        <end position="530"/>
    </location>
</feature>
<evidence type="ECO:0000313" key="3">
    <source>
        <dbReference type="Proteomes" id="UP000256601"/>
    </source>
</evidence>
<dbReference type="VEuPathDB" id="FungiDB:YALI1_E29557g"/>
<feature type="region of interest" description="Disordered" evidence="1">
    <location>
        <begin position="239"/>
        <end position="288"/>
    </location>
</feature>
<feature type="compositionally biased region" description="Basic and acidic residues" evidence="1">
    <location>
        <begin position="799"/>
        <end position="810"/>
    </location>
</feature>
<name>A0A371C5J9_YARLL</name>